<dbReference type="Pfam" id="PF00787">
    <property type="entry name" value="PX"/>
    <property type="match status" value="1"/>
</dbReference>
<dbReference type="InterPro" id="IPR036181">
    <property type="entry name" value="MIT_dom_sf"/>
</dbReference>
<dbReference type="SUPFAM" id="SSF64268">
    <property type="entry name" value="PX domain"/>
    <property type="match status" value="1"/>
</dbReference>
<accession>A0ABM3GK90</accession>
<dbReference type="SMART" id="SM00745">
    <property type="entry name" value="MIT"/>
    <property type="match status" value="1"/>
</dbReference>
<dbReference type="InterPro" id="IPR011009">
    <property type="entry name" value="Kinase-like_dom_sf"/>
</dbReference>
<dbReference type="PROSITE" id="PS50011">
    <property type="entry name" value="PROTEIN_KINASE_DOM"/>
    <property type="match status" value="1"/>
</dbReference>
<keyword evidence="3" id="KW-1185">Reference proteome</keyword>
<dbReference type="InterPro" id="IPR007330">
    <property type="entry name" value="MIT_dom"/>
</dbReference>
<keyword evidence="4" id="KW-0808">Transferase</keyword>
<dbReference type="Gene3D" id="1.20.58.80">
    <property type="entry name" value="Phosphotransferase system, lactose/cellobiose-type IIA subunit"/>
    <property type="match status" value="1"/>
</dbReference>
<dbReference type="PANTHER" id="PTHR15508:SF8">
    <property type="entry name" value="LD24550P"/>
    <property type="match status" value="1"/>
</dbReference>
<dbReference type="GO" id="GO:0016301">
    <property type="term" value="F:kinase activity"/>
    <property type="evidence" value="ECO:0007669"/>
    <property type="project" value="UniProtKB-KW"/>
</dbReference>
<evidence type="ECO:0000259" key="2">
    <source>
        <dbReference type="PROSITE" id="PS50195"/>
    </source>
</evidence>
<name>A0ABM3GK90_NEOLC</name>
<reference evidence="4" key="1">
    <citation type="submission" date="2025-08" db="UniProtKB">
        <authorList>
            <consortium name="RefSeq"/>
        </authorList>
    </citation>
    <scope>IDENTIFICATION</scope>
    <source>
        <tissue evidence="4">Thorax and Abdomen</tissue>
    </source>
</reference>
<dbReference type="InterPro" id="IPR036871">
    <property type="entry name" value="PX_dom_sf"/>
</dbReference>
<evidence type="ECO:0000259" key="1">
    <source>
        <dbReference type="PROSITE" id="PS50011"/>
    </source>
</evidence>
<dbReference type="InterPro" id="IPR001683">
    <property type="entry name" value="PX_dom"/>
</dbReference>
<dbReference type="PROSITE" id="PS50195">
    <property type="entry name" value="PX"/>
    <property type="match status" value="1"/>
</dbReference>
<gene>
    <name evidence="4" type="primary">LOC107218301</name>
</gene>
<dbReference type="PANTHER" id="PTHR15508">
    <property type="entry name" value="RIBOSOMAL PROTEIN S6 KINASE"/>
    <property type="match status" value="1"/>
</dbReference>
<dbReference type="InterPro" id="IPR051866">
    <property type="entry name" value="Intracell_Sig-Traffick_Protein"/>
</dbReference>
<dbReference type="GeneID" id="107218301"/>
<proteinExistence type="predicted"/>
<dbReference type="Pfam" id="PF04212">
    <property type="entry name" value="MIT"/>
    <property type="match status" value="1"/>
</dbReference>
<feature type="domain" description="Protein kinase" evidence="1">
    <location>
        <begin position="579"/>
        <end position="856"/>
    </location>
</feature>
<dbReference type="Gene3D" id="1.10.510.10">
    <property type="entry name" value="Transferase(Phosphotransferase) domain 1"/>
    <property type="match status" value="2"/>
</dbReference>
<dbReference type="SUPFAM" id="SSF56112">
    <property type="entry name" value="Protein kinase-like (PK-like)"/>
    <property type="match status" value="2"/>
</dbReference>
<sequence length="870" mass="97419">MNKEALVNNWVLYDSKSNNSKWHHLRKNGYEGSLSMRLRVTGKDLPCTKLHQWSIYPKSAPEAVSRVSVWKRYSDFRKLYLELSSRHDTLRIKEAFPPFPKPKFFGRFEAEVIEERRQCAIRLLEFVARHTPLFTSNVVVKFFESGHARDYLTDCSASIGSDTSEEDPNLNSALRGTSYVPTTVQNTQFPTSNGRTIILANNDIETSDNVSQSLSVNNNCIDEIGVVSENGVNISGTKPINNKNDEEKLERQSPTCDRYDAPKFTASLQASNGFSVHDGSDLPEGAAEDLSSYILVSATHMSAAFRHEAVCEYEEAFTLYKLGIANLLNGVQSDPDYGRRATIRDKISKYLEKAERLYNRHLNCNVGMLSKPTSELGNYKVLRVIGSVMLVRDTLRDCNRVIKTVQKPAGCLGSLRDYILRGKIPFMVRLYACIETDSTIFLVLHYASGGKLWEYIKSYYKGRNTVSNWREKGHTRSVSCDAIIQSSLEKKKLGVKERLLPKIDGLAEVSKDRACGSRENLDPQEEETIDPDESLRRLEAKFGANAAPVKTFQTTDLLAKAQELLRLVDATLKKSNSIASRLNESGTLLYSEDKPDHSRNLAHGGEFQALNVTEIDKLSQGNSIDGVHGIGSGNIDLKAKNERSDEALANSKSNFVKNFKVEDELVKESSKLNGSHRVIEETMNSGQLQSIVNEDSGIEMDDELWKLPEGTIRYWAAEILLALESLHQQGVIVGNLKPDNILLGSGGHVAMTYIVPKRSFELLQLKKPYSAPELCIFSPTIPPSTAADVWSYGVLLYELFTGIKFQTKHPGPYHSHSILNIPEELSANVKSLISNVLRYKPEERLSIPEIKESSFFSGIDWTAWANSSFT</sequence>
<evidence type="ECO:0000313" key="3">
    <source>
        <dbReference type="Proteomes" id="UP000829291"/>
    </source>
</evidence>
<keyword evidence="4" id="KW-0418">Kinase</keyword>
<protein>
    <submittedName>
        <fullName evidence="4">Ribosomal protein S6 kinase delta-1 isoform X1</fullName>
    </submittedName>
</protein>
<dbReference type="Proteomes" id="UP000829291">
    <property type="component" value="Chromosome 7"/>
</dbReference>
<dbReference type="RefSeq" id="XP_046600690.1">
    <property type="nucleotide sequence ID" value="XM_046744734.1"/>
</dbReference>
<dbReference type="InterPro" id="IPR000719">
    <property type="entry name" value="Prot_kinase_dom"/>
</dbReference>
<dbReference type="SUPFAM" id="SSF116846">
    <property type="entry name" value="MIT domain"/>
    <property type="match status" value="1"/>
</dbReference>
<dbReference type="SMART" id="SM00312">
    <property type="entry name" value="PX"/>
    <property type="match status" value="1"/>
</dbReference>
<organism evidence="3 4">
    <name type="scientific">Neodiprion lecontei</name>
    <name type="common">Redheaded pine sawfly</name>
    <dbReference type="NCBI Taxonomy" id="441921"/>
    <lineage>
        <taxon>Eukaryota</taxon>
        <taxon>Metazoa</taxon>
        <taxon>Ecdysozoa</taxon>
        <taxon>Arthropoda</taxon>
        <taxon>Hexapoda</taxon>
        <taxon>Insecta</taxon>
        <taxon>Pterygota</taxon>
        <taxon>Neoptera</taxon>
        <taxon>Endopterygota</taxon>
        <taxon>Hymenoptera</taxon>
        <taxon>Tenthredinoidea</taxon>
        <taxon>Diprionidae</taxon>
        <taxon>Diprioninae</taxon>
        <taxon>Neodiprion</taxon>
    </lineage>
</organism>
<dbReference type="Gene3D" id="3.30.1520.10">
    <property type="entry name" value="Phox-like domain"/>
    <property type="match status" value="1"/>
</dbReference>
<feature type="domain" description="PX" evidence="2">
    <location>
        <begin position="1"/>
        <end position="150"/>
    </location>
</feature>
<evidence type="ECO:0000313" key="4">
    <source>
        <dbReference type="RefSeq" id="XP_046600690.1"/>
    </source>
</evidence>
<dbReference type="SMART" id="SM00220">
    <property type="entry name" value="S_TKc"/>
    <property type="match status" value="1"/>
</dbReference>
<dbReference type="Pfam" id="PF00069">
    <property type="entry name" value="Pkinase"/>
    <property type="match status" value="1"/>
</dbReference>